<comment type="caution">
    <text evidence="2">The sequence shown here is derived from an EMBL/GenBank/DDBJ whole genome shotgun (WGS) entry which is preliminary data.</text>
</comment>
<dbReference type="GeneID" id="98160961"/>
<proteinExistence type="predicted"/>
<reference evidence="2 3" key="1">
    <citation type="submission" date="2024-07" db="EMBL/GenBank/DDBJ databases">
        <title>Section-level genome sequencing and comparative genomics of Aspergillus sections Usti and Cavernicolus.</title>
        <authorList>
            <consortium name="Lawrence Berkeley National Laboratory"/>
            <person name="Nybo J.L."/>
            <person name="Vesth T.C."/>
            <person name="Theobald S."/>
            <person name="Frisvad J.C."/>
            <person name="Larsen T.O."/>
            <person name="Kjaerboelling I."/>
            <person name="Rothschild-Mancinelli K."/>
            <person name="Lyhne E.K."/>
            <person name="Kogle M.E."/>
            <person name="Barry K."/>
            <person name="Clum A."/>
            <person name="Na H."/>
            <person name="Ledsgaard L."/>
            <person name="Lin J."/>
            <person name="Lipzen A."/>
            <person name="Kuo A."/>
            <person name="Riley R."/>
            <person name="Mondo S."/>
            <person name="LaButti K."/>
            <person name="Haridas S."/>
            <person name="Pangalinan J."/>
            <person name="Salamov A.A."/>
            <person name="Simmons B.A."/>
            <person name="Magnuson J.K."/>
            <person name="Chen J."/>
            <person name="Drula E."/>
            <person name="Henrissat B."/>
            <person name="Wiebenga A."/>
            <person name="Lubbers R.J."/>
            <person name="Gomes A.C."/>
            <person name="Macurrencykelacurrency M.R."/>
            <person name="Stajich J."/>
            <person name="Grigoriev I.V."/>
            <person name="Mortensen U.H."/>
            <person name="De vries R.P."/>
            <person name="Baker S.E."/>
            <person name="Andersen M.R."/>
        </authorList>
    </citation>
    <scope>NUCLEOTIDE SEQUENCE [LARGE SCALE GENOMIC DNA]</scope>
    <source>
        <strain evidence="2 3">CBS 756.74</strain>
    </source>
</reference>
<organism evidence="2 3">
    <name type="scientific">Aspergillus pseudodeflectus</name>
    <dbReference type="NCBI Taxonomy" id="176178"/>
    <lineage>
        <taxon>Eukaryota</taxon>
        <taxon>Fungi</taxon>
        <taxon>Dikarya</taxon>
        <taxon>Ascomycota</taxon>
        <taxon>Pezizomycotina</taxon>
        <taxon>Eurotiomycetes</taxon>
        <taxon>Eurotiomycetidae</taxon>
        <taxon>Eurotiales</taxon>
        <taxon>Aspergillaceae</taxon>
        <taxon>Aspergillus</taxon>
        <taxon>Aspergillus subgen. Nidulantes</taxon>
    </lineage>
</organism>
<dbReference type="PROSITE" id="PS50181">
    <property type="entry name" value="FBOX"/>
    <property type="match status" value="1"/>
</dbReference>
<evidence type="ECO:0000313" key="2">
    <source>
        <dbReference type="EMBL" id="KAL2848985.1"/>
    </source>
</evidence>
<feature type="domain" description="F-box" evidence="1">
    <location>
        <begin position="1"/>
        <end position="45"/>
    </location>
</feature>
<keyword evidence="3" id="KW-1185">Reference proteome</keyword>
<name>A0ABR4K9M1_9EURO</name>
<dbReference type="Proteomes" id="UP001610444">
    <property type="component" value="Unassembled WGS sequence"/>
</dbReference>
<dbReference type="RefSeq" id="XP_070898520.1">
    <property type="nucleotide sequence ID" value="XM_071045797.1"/>
</dbReference>
<dbReference type="SUPFAM" id="SSF52047">
    <property type="entry name" value="RNI-like"/>
    <property type="match status" value="1"/>
</dbReference>
<sequence length="380" mass="42745">MELLSLPVEILLLVIENLSTTDLWSLYNTCHVLRSYSAPYLFRTVQIRFSGAIPVLLNSRPFPLPRNRLLRILAEWGVHIREMDVWGDEESIQQEFLNLLPCLENLITFSVSYPPDATAFQMLLAQLATMPSLRTMNVDFMSPRTWTVPMSFRSLRSLSLSCIEHEPGILVLPTMPALETLALNFCCYCLDCPRNGQQPCTMLHLDRLPRLRALSIAGAQEGNIICGGISPQLRELEISFSSGFSLTRILASLGPNLEEVLICDCDFPQEKPLSSQSYPAMRRLSILDSASSLTAFVSLELPLTSRLIVRINADDLEDLRAWPQVVEFFRKHVVDLSLSGPVDAQCLLDQTRRLSEVASLPGVRRDRPNWPRPPTVEPGV</sequence>
<dbReference type="Gene3D" id="3.80.10.10">
    <property type="entry name" value="Ribonuclease Inhibitor"/>
    <property type="match status" value="1"/>
</dbReference>
<protein>
    <recommendedName>
        <fullName evidence="1">F-box domain-containing protein</fullName>
    </recommendedName>
</protein>
<gene>
    <name evidence="2" type="ORF">BJX68DRAFT_267331</name>
</gene>
<evidence type="ECO:0000313" key="3">
    <source>
        <dbReference type="Proteomes" id="UP001610444"/>
    </source>
</evidence>
<dbReference type="InterPro" id="IPR001810">
    <property type="entry name" value="F-box_dom"/>
</dbReference>
<evidence type="ECO:0000259" key="1">
    <source>
        <dbReference type="PROSITE" id="PS50181"/>
    </source>
</evidence>
<dbReference type="InterPro" id="IPR036047">
    <property type="entry name" value="F-box-like_dom_sf"/>
</dbReference>
<dbReference type="SUPFAM" id="SSF81383">
    <property type="entry name" value="F-box domain"/>
    <property type="match status" value="1"/>
</dbReference>
<dbReference type="InterPro" id="IPR032675">
    <property type="entry name" value="LRR_dom_sf"/>
</dbReference>
<dbReference type="EMBL" id="JBFXLR010000024">
    <property type="protein sequence ID" value="KAL2848985.1"/>
    <property type="molecule type" value="Genomic_DNA"/>
</dbReference>
<accession>A0ABR4K9M1</accession>